<protein>
    <submittedName>
        <fullName evidence="2">Uncharacterized protein</fullName>
    </submittedName>
</protein>
<evidence type="ECO:0000256" key="1">
    <source>
        <dbReference type="SAM" id="Phobius"/>
    </source>
</evidence>
<gene>
    <name evidence="2" type="ORF">EPI10_025387</name>
</gene>
<proteinExistence type="predicted"/>
<name>A0A5B6W239_9ROSI</name>
<organism evidence="2 3">
    <name type="scientific">Gossypium australe</name>
    <dbReference type="NCBI Taxonomy" id="47621"/>
    <lineage>
        <taxon>Eukaryota</taxon>
        <taxon>Viridiplantae</taxon>
        <taxon>Streptophyta</taxon>
        <taxon>Embryophyta</taxon>
        <taxon>Tracheophyta</taxon>
        <taxon>Spermatophyta</taxon>
        <taxon>Magnoliopsida</taxon>
        <taxon>eudicotyledons</taxon>
        <taxon>Gunneridae</taxon>
        <taxon>Pentapetalae</taxon>
        <taxon>rosids</taxon>
        <taxon>malvids</taxon>
        <taxon>Malvales</taxon>
        <taxon>Malvaceae</taxon>
        <taxon>Malvoideae</taxon>
        <taxon>Gossypium</taxon>
    </lineage>
</organism>
<evidence type="ECO:0000313" key="3">
    <source>
        <dbReference type="Proteomes" id="UP000325315"/>
    </source>
</evidence>
<dbReference type="AlphaFoldDB" id="A0A5B6W239"/>
<keyword evidence="1" id="KW-0812">Transmembrane</keyword>
<comment type="caution">
    <text evidence="2">The sequence shown here is derived from an EMBL/GenBank/DDBJ whole genome shotgun (WGS) entry which is preliminary data.</text>
</comment>
<feature type="transmembrane region" description="Helical" evidence="1">
    <location>
        <begin position="81"/>
        <end position="100"/>
    </location>
</feature>
<keyword evidence="1" id="KW-1133">Transmembrane helix</keyword>
<dbReference type="Proteomes" id="UP000325315">
    <property type="component" value="Unassembled WGS sequence"/>
</dbReference>
<accession>A0A5B6W239</accession>
<evidence type="ECO:0000313" key="2">
    <source>
        <dbReference type="EMBL" id="KAA3475172.1"/>
    </source>
</evidence>
<reference evidence="3" key="1">
    <citation type="journal article" date="2019" name="Plant Biotechnol. J.">
        <title>Genome sequencing of the Australian wild diploid species Gossypium australe highlights disease resistance and delayed gland morphogenesis.</title>
        <authorList>
            <person name="Cai Y."/>
            <person name="Cai X."/>
            <person name="Wang Q."/>
            <person name="Wang P."/>
            <person name="Zhang Y."/>
            <person name="Cai C."/>
            <person name="Xu Y."/>
            <person name="Wang K."/>
            <person name="Zhou Z."/>
            <person name="Wang C."/>
            <person name="Geng S."/>
            <person name="Li B."/>
            <person name="Dong Q."/>
            <person name="Hou Y."/>
            <person name="Wang H."/>
            <person name="Ai P."/>
            <person name="Liu Z."/>
            <person name="Yi F."/>
            <person name="Sun M."/>
            <person name="An G."/>
            <person name="Cheng J."/>
            <person name="Zhang Y."/>
            <person name="Shi Q."/>
            <person name="Xie Y."/>
            <person name="Shi X."/>
            <person name="Chang Y."/>
            <person name="Huang F."/>
            <person name="Chen Y."/>
            <person name="Hong S."/>
            <person name="Mi L."/>
            <person name="Sun Q."/>
            <person name="Zhang L."/>
            <person name="Zhou B."/>
            <person name="Peng R."/>
            <person name="Zhang X."/>
            <person name="Liu F."/>
        </authorList>
    </citation>
    <scope>NUCLEOTIDE SEQUENCE [LARGE SCALE GENOMIC DNA]</scope>
    <source>
        <strain evidence="3">cv. PA1801</strain>
    </source>
</reference>
<sequence length="101" mass="11251">MKKKATVNNSSSKGVEAKRENFLHVNIVVEKVILISRTEEGLVQNVANAINQRHDAVICKCKISQQELDAQIAYQDKKDQLFVAISFSSIFKTCVATAWAV</sequence>
<dbReference type="EMBL" id="SMMG02000005">
    <property type="protein sequence ID" value="KAA3475172.1"/>
    <property type="molecule type" value="Genomic_DNA"/>
</dbReference>
<keyword evidence="3" id="KW-1185">Reference proteome</keyword>
<keyword evidence="1" id="KW-0472">Membrane</keyword>